<evidence type="ECO:0000259" key="2">
    <source>
        <dbReference type="PROSITE" id="PS51737"/>
    </source>
</evidence>
<dbReference type="InterPro" id="IPR025827">
    <property type="entry name" value="Zn_ribbon_recom_dom"/>
</dbReference>
<accession>A0A1V0NG65</accession>
<dbReference type="PANTHER" id="PTHR30461:SF23">
    <property type="entry name" value="DNA RECOMBINASE-RELATED"/>
    <property type="match status" value="1"/>
</dbReference>
<dbReference type="Gene3D" id="3.90.1750.20">
    <property type="entry name" value="Putative Large Serine Recombinase, Chain B, Domain 2"/>
    <property type="match status" value="1"/>
</dbReference>
<dbReference type="Pfam" id="PF07508">
    <property type="entry name" value="Recombinase"/>
    <property type="match status" value="1"/>
</dbReference>
<dbReference type="GO" id="GO:0000150">
    <property type="term" value="F:DNA strand exchange activity"/>
    <property type="evidence" value="ECO:0007669"/>
    <property type="project" value="InterPro"/>
</dbReference>
<dbReference type="PROSITE" id="PS51737">
    <property type="entry name" value="RECOMBINASE_DNA_BIND"/>
    <property type="match status" value="1"/>
</dbReference>
<name>A0A1V0NG65_LACLL</name>
<dbReference type="CDD" id="cd00338">
    <property type="entry name" value="Ser_Recombinase"/>
    <property type="match status" value="1"/>
</dbReference>
<dbReference type="SUPFAM" id="SSF53041">
    <property type="entry name" value="Resolvase-like"/>
    <property type="match status" value="1"/>
</dbReference>
<evidence type="ECO:0000259" key="1">
    <source>
        <dbReference type="PROSITE" id="PS51736"/>
    </source>
</evidence>
<dbReference type="Pfam" id="PF13408">
    <property type="entry name" value="Zn_ribbon_recom"/>
    <property type="match status" value="1"/>
</dbReference>
<reference evidence="3 4" key="1">
    <citation type="journal article" date="2017" name="BMC Genomics">
        <title>Comparative and functional genomics of the Lactococcus lactis taxon; insights into evolution and niche adaptation.</title>
        <authorList>
            <person name="Kelleher P."/>
            <person name="Bottacini F."/>
            <person name="Mahony J."/>
            <person name="Kilcawley K.N."/>
            <person name="van Sinderen D."/>
        </authorList>
    </citation>
    <scope>NUCLEOTIDE SEQUENCE [LARGE SCALE GENOMIC DNA]</scope>
    <source>
        <strain evidence="3 4">275</strain>
    </source>
</reference>
<dbReference type="PROSITE" id="PS51736">
    <property type="entry name" value="RECOMBINASES_3"/>
    <property type="match status" value="1"/>
</dbReference>
<dbReference type="Proteomes" id="UP000192085">
    <property type="component" value="Chromosome"/>
</dbReference>
<dbReference type="RefSeq" id="WP_064973348.1">
    <property type="nucleotide sequence ID" value="NZ_CP129159.1"/>
</dbReference>
<gene>
    <name evidence="3" type="ORF">LL275_1275</name>
</gene>
<organism evidence="3 4">
    <name type="scientific">Lactococcus lactis subsp. lactis</name>
    <name type="common">Streptococcus lactis</name>
    <dbReference type="NCBI Taxonomy" id="1360"/>
    <lineage>
        <taxon>Bacteria</taxon>
        <taxon>Bacillati</taxon>
        <taxon>Bacillota</taxon>
        <taxon>Bacilli</taxon>
        <taxon>Lactobacillales</taxon>
        <taxon>Streptococcaceae</taxon>
        <taxon>Lactococcus</taxon>
    </lineage>
</organism>
<dbReference type="EMBL" id="CP015897">
    <property type="protein sequence ID" value="ARD98905.1"/>
    <property type="molecule type" value="Genomic_DNA"/>
</dbReference>
<feature type="domain" description="Resolvase/invertase-type recombinase catalytic" evidence="1">
    <location>
        <begin position="29"/>
        <end position="177"/>
    </location>
</feature>
<dbReference type="InterPro" id="IPR006119">
    <property type="entry name" value="Resolv_N"/>
</dbReference>
<dbReference type="AlphaFoldDB" id="A0A1V0NG65"/>
<dbReference type="PANTHER" id="PTHR30461">
    <property type="entry name" value="DNA-INVERTASE FROM LAMBDOID PROPHAGE"/>
    <property type="match status" value="1"/>
</dbReference>
<evidence type="ECO:0000313" key="4">
    <source>
        <dbReference type="Proteomes" id="UP000192085"/>
    </source>
</evidence>
<dbReference type="InterPro" id="IPR050639">
    <property type="entry name" value="SSR_resolvase"/>
</dbReference>
<protein>
    <submittedName>
        <fullName evidence="3">Phage integrase</fullName>
    </submittedName>
</protein>
<dbReference type="InterPro" id="IPR011109">
    <property type="entry name" value="DNA_bind_recombinase_dom"/>
</dbReference>
<dbReference type="Pfam" id="PF00239">
    <property type="entry name" value="Resolvase"/>
    <property type="match status" value="1"/>
</dbReference>
<sequence>MITKSVTMIPATKRVGTLRIDAEEKPKLRVAAYCRVSTDSDEQASSYEVQVEHYTNFINNNSDWVLAGIYADDGISGTSTNKREEFNRLIQDCMDNKVDRIITKSISRFARNTLDCLKYIRQLKENNIPVFFEKENIDTLDSKGEIMLTIMASLAQQESQSLSQNVKLGLQYRYQQGEITINHNRFLGYTKDEDGHLVIEPTEAEVIKRIFKEYLEGASLIQIARNLEADGILTGAGNKKWAGTTVKGILINEKYMGDALLAKTHTVDFLTKKRVKNNGIVPQYYVENSHEPIIPKTLFLQVQEEITRRANLKNKKGSITYSSKYALSGITYCGKCGEIYRRLHWNNRGKKSIVWRCLGRLTKTKDCDARTILEEDLKQVVVDGINRVFADEGRIKEILNLSIRKLLKAENTVEIEIVDSQLQAMQQQLLNQSSKNQDVTKIGEQIIQLKEQKHNILLGKALNDNSKQRMSELLEFIDKSEQENLEFDEVLVRRLVERVEIFDECITIKFKSGIEVEIQN</sequence>
<dbReference type="InterPro" id="IPR036162">
    <property type="entry name" value="Resolvase-like_N_sf"/>
</dbReference>
<dbReference type="GO" id="GO:0003677">
    <property type="term" value="F:DNA binding"/>
    <property type="evidence" value="ECO:0007669"/>
    <property type="project" value="InterPro"/>
</dbReference>
<dbReference type="SMART" id="SM00857">
    <property type="entry name" value="Resolvase"/>
    <property type="match status" value="1"/>
</dbReference>
<dbReference type="InterPro" id="IPR038109">
    <property type="entry name" value="DNA_bind_recomb_sf"/>
</dbReference>
<proteinExistence type="predicted"/>
<feature type="domain" description="Recombinase" evidence="2">
    <location>
        <begin position="186"/>
        <end position="312"/>
    </location>
</feature>
<evidence type="ECO:0000313" key="3">
    <source>
        <dbReference type="EMBL" id="ARD98905.1"/>
    </source>
</evidence>
<dbReference type="Gene3D" id="3.40.50.1390">
    <property type="entry name" value="Resolvase, N-terminal catalytic domain"/>
    <property type="match status" value="1"/>
</dbReference>